<evidence type="ECO:0000313" key="1">
    <source>
        <dbReference type="EMBL" id="KAJ7197964.1"/>
    </source>
</evidence>
<dbReference type="AlphaFoldDB" id="A0AAD6V2F5"/>
<dbReference type="EMBL" id="JARJCW010000075">
    <property type="protein sequence ID" value="KAJ7197964.1"/>
    <property type="molecule type" value="Genomic_DNA"/>
</dbReference>
<proteinExistence type="predicted"/>
<organism evidence="1 2">
    <name type="scientific">Mycena pura</name>
    <dbReference type="NCBI Taxonomy" id="153505"/>
    <lineage>
        <taxon>Eukaryota</taxon>
        <taxon>Fungi</taxon>
        <taxon>Dikarya</taxon>
        <taxon>Basidiomycota</taxon>
        <taxon>Agaricomycotina</taxon>
        <taxon>Agaricomycetes</taxon>
        <taxon>Agaricomycetidae</taxon>
        <taxon>Agaricales</taxon>
        <taxon>Marasmiineae</taxon>
        <taxon>Mycenaceae</taxon>
        <taxon>Mycena</taxon>
    </lineage>
</organism>
<gene>
    <name evidence="1" type="ORF">GGX14DRAFT_573808</name>
</gene>
<dbReference type="Proteomes" id="UP001219525">
    <property type="component" value="Unassembled WGS sequence"/>
</dbReference>
<name>A0AAD6V2F5_9AGAR</name>
<keyword evidence="2" id="KW-1185">Reference proteome</keyword>
<protein>
    <submittedName>
        <fullName evidence="1">Uncharacterized protein</fullName>
    </submittedName>
</protein>
<reference evidence="1" key="1">
    <citation type="submission" date="2023-03" db="EMBL/GenBank/DDBJ databases">
        <title>Massive genome expansion in bonnet fungi (Mycena s.s.) driven by repeated elements and novel gene families across ecological guilds.</title>
        <authorList>
            <consortium name="Lawrence Berkeley National Laboratory"/>
            <person name="Harder C.B."/>
            <person name="Miyauchi S."/>
            <person name="Viragh M."/>
            <person name="Kuo A."/>
            <person name="Thoen E."/>
            <person name="Andreopoulos B."/>
            <person name="Lu D."/>
            <person name="Skrede I."/>
            <person name="Drula E."/>
            <person name="Henrissat B."/>
            <person name="Morin E."/>
            <person name="Kohler A."/>
            <person name="Barry K."/>
            <person name="LaButti K."/>
            <person name="Morin E."/>
            <person name="Salamov A."/>
            <person name="Lipzen A."/>
            <person name="Mereny Z."/>
            <person name="Hegedus B."/>
            <person name="Baldrian P."/>
            <person name="Stursova M."/>
            <person name="Weitz H."/>
            <person name="Taylor A."/>
            <person name="Grigoriev I.V."/>
            <person name="Nagy L.G."/>
            <person name="Martin F."/>
            <person name="Kauserud H."/>
        </authorList>
    </citation>
    <scope>NUCLEOTIDE SEQUENCE</scope>
    <source>
        <strain evidence="1">9144</strain>
    </source>
</reference>
<accession>A0AAD6V2F5</accession>
<comment type="caution">
    <text evidence="1">The sequence shown here is derived from an EMBL/GenBank/DDBJ whole genome shotgun (WGS) entry which is preliminary data.</text>
</comment>
<sequence length="232" mass="25490">MCAAPTCPHLLPSPLTTSDDWKLTWAALRTCLPAIPAYLITRKSEKQATPALHTCLSGCLVRLHVHLLAAQLLTTKPSTTRSSLQPRTQLLCLPDVVGLVHAAKAVSPLWDARMRQTYRATTPPGLSIGGVACDEKVLAGRRQTRRWTSPRRSSGTWFRVNMYPTSDARGAIASRAGLAISYSPSHILRADQRHERADDVRLQGRHVRVTDTRNCPSGEEKVSEGQVVNCKV</sequence>
<evidence type="ECO:0000313" key="2">
    <source>
        <dbReference type="Proteomes" id="UP001219525"/>
    </source>
</evidence>